<dbReference type="OrthoDB" id="444631at2759"/>
<evidence type="ECO:0000256" key="5">
    <source>
        <dbReference type="ARBA" id="ARBA00038359"/>
    </source>
</evidence>
<dbReference type="GO" id="GO:0016020">
    <property type="term" value="C:membrane"/>
    <property type="evidence" value="ECO:0007669"/>
    <property type="project" value="UniProtKB-SubCell"/>
</dbReference>
<dbReference type="EMBL" id="JAFJYH010000014">
    <property type="protein sequence ID" value="KAG4425032.1"/>
    <property type="molecule type" value="Genomic_DNA"/>
</dbReference>
<dbReference type="Pfam" id="PF20684">
    <property type="entry name" value="Fung_rhodopsin"/>
    <property type="match status" value="1"/>
</dbReference>
<gene>
    <name evidence="9" type="ORF">IFR04_001802</name>
</gene>
<keyword evidence="4 7" id="KW-0472">Membrane</keyword>
<feature type="region of interest" description="Disordered" evidence="6">
    <location>
        <begin position="355"/>
        <end position="404"/>
    </location>
</feature>
<feature type="transmembrane region" description="Helical" evidence="7">
    <location>
        <begin position="20"/>
        <end position="40"/>
    </location>
</feature>
<protein>
    <recommendedName>
        <fullName evidence="8">Rhodopsin domain-containing protein</fullName>
    </recommendedName>
</protein>
<dbReference type="AlphaFoldDB" id="A0A8H8BV47"/>
<evidence type="ECO:0000256" key="7">
    <source>
        <dbReference type="SAM" id="Phobius"/>
    </source>
</evidence>
<evidence type="ECO:0000256" key="6">
    <source>
        <dbReference type="SAM" id="MobiDB-lite"/>
    </source>
</evidence>
<dbReference type="InterPro" id="IPR049326">
    <property type="entry name" value="Rhodopsin_dom_fungi"/>
</dbReference>
<evidence type="ECO:0000256" key="3">
    <source>
        <dbReference type="ARBA" id="ARBA00022989"/>
    </source>
</evidence>
<comment type="caution">
    <text evidence="9">The sequence shown here is derived from an EMBL/GenBank/DDBJ whole genome shotgun (WGS) entry which is preliminary data.</text>
</comment>
<comment type="subcellular location">
    <subcellularLocation>
        <location evidence="1">Membrane</location>
        <topology evidence="1">Multi-pass membrane protein</topology>
    </subcellularLocation>
</comment>
<feature type="transmembrane region" description="Helical" evidence="7">
    <location>
        <begin position="245"/>
        <end position="267"/>
    </location>
</feature>
<feature type="transmembrane region" description="Helical" evidence="7">
    <location>
        <begin position="94"/>
        <end position="117"/>
    </location>
</feature>
<evidence type="ECO:0000256" key="1">
    <source>
        <dbReference type="ARBA" id="ARBA00004141"/>
    </source>
</evidence>
<name>A0A8H8BV47_9HELO</name>
<evidence type="ECO:0000256" key="4">
    <source>
        <dbReference type="ARBA" id="ARBA00023136"/>
    </source>
</evidence>
<evidence type="ECO:0000259" key="8">
    <source>
        <dbReference type="Pfam" id="PF20684"/>
    </source>
</evidence>
<feature type="transmembrane region" description="Helical" evidence="7">
    <location>
        <begin position="52"/>
        <end position="74"/>
    </location>
</feature>
<dbReference type="PANTHER" id="PTHR33048:SF129">
    <property type="entry name" value="INTEGRAL MEMBRANE PROTEIN-RELATED"/>
    <property type="match status" value="1"/>
</dbReference>
<proteinExistence type="inferred from homology"/>
<feature type="domain" description="Rhodopsin" evidence="8">
    <location>
        <begin position="37"/>
        <end position="271"/>
    </location>
</feature>
<evidence type="ECO:0000313" key="9">
    <source>
        <dbReference type="EMBL" id="KAG4425032.1"/>
    </source>
</evidence>
<dbReference type="Proteomes" id="UP000664132">
    <property type="component" value="Unassembled WGS sequence"/>
</dbReference>
<keyword evidence="2 7" id="KW-0812">Transmembrane</keyword>
<accession>A0A8H8BV47</accession>
<keyword evidence="10" id="KW-1185">Reference proteome</keyword>
<sequence>MIFKPITEDGGSLPSRQIHLIVAQVVCIFITAIVVGLRIYERAAIHAVGSDDYLILLALFFAIQFTVCICISTTKGWTYHLVDVDDKIPALTAAWIAQLLFTPAVSTVKLSILVFYLRLSTSRCFRYCVFGGITFVTLWFISFETVIVMTCDTPEDPVGFTSSRLSHCVTNHPTTKYHGITNIITDFFVYFLPIPLLWGLNMPSRRRLGLIFVFAVGGIVCIFGTLRLIFSLTVDASSDYTWQGFYLWLFAALELDLGIICASAPALKMFVVRSIHTRSLDSENVPNFAQPTPPRISQFIGNKVRNQGLTSLCSVEVTCSAPEEMTVSRSSMYGIRRGSLVPKRNSDIIEDEIQEEKEQQGEGSGGITKTVEFSFHEESTSDGTGSVASQQGSTSQAASNTLTG</sequence>
<feature type="transmembrane region" description="Helical" evidence="7">
    <location>
        <begin position="210"/>
        <end position="233"/>
    </location>
</feature>
<dbReference type="PANTHER" id="PTHR33048">
    <property type="entry name" value="PTH11-LIKE INTEGRAL MEMBRANE PROTEIN (AFU_ORTHOLOGUE AFUA_5G11245)"/>
    <property type="match status" value="1"/>
</dbReference>
<comment type="similarity">
    <text evidence="5">Belongs to the SAT4 family.</text>
</comment>
<evidence type="ECO:0000256" key="2">
    <source>
        <dbReference type="ARBA" id="ARBA00022692"/>
    </source>
</evidence>
<dbReference type="InterPro" id="IPR052337">
    <property type="entry name" value="SAT4-like"/>
</dbReference>
<feature type="compositionally biased region" description="Low complexity" evidence="6">
    <location>
        <begin position="383"/>
        <end position="404"/>
    </location>
</feature>
<feature type="transmembrane region" description="Helical" evidence="7">
    <location>
        <begin position="124"/>
        <end position="142"/>
    </location>
</feature>
<evidence type="ECO:0000313" key="10">
    <source>
        <dbReference type="Proteomes" id="UP000664132"/>
    </source>
</evidence>
<reference evidence="9" key="1">
    <citation type="submission" date="2021-02" db="EMBL/GenBank/DDBJ databases">
        <title>Genome sequence Cadophora malorum strain M34.</title>
        <authorList>
            <person name="Stefanovic E."/>
            <person name="Vu D."/>
            <person name="Scully C."/>
            <person name="Dijksterhuis J."/>
            <person name="Roader J."/>
            <person name="Houbraken J."/>
        </authorList>
    </citation>
    <scope>NUCLEOTIDE SEQUENCE</scope>
    <source>
        <strain evidence="9">M34</strain>
    </source>
</reference>
<keyword evidence="3 7" id="KW-1133">Transmembrane helix</keyword>
<feature type="transmembrane region" description="Helical" evidence="7">
    <location>
        <begin position="179"/>
        <end position="198"/>
    </location>
</feature>
<organism evidence="9 10">
    <name type="scientific">Cadophora malorum</name>
    <dbReference type="NCBI Taxonomy" id="108018"/>
    <lineage>
        <taxon>Eukaryota</taxon>
        <taxon>Fungi</taxon>
        <taxon>Dikarya</taxon>
        <taxon>Ascomycota</taxon>
        <taxon>Pezizomycotina</taxon>
        <taxon>Leotiomycetes</taxon>
        <taxon>Helotiales</taxon>
        <taxon>Ploettnerulaceae</taxon>
        <taxon>Cadophora</taxon>
    </lineage>
</organism>